<evidence type="ECO:0000259" key="1">
    <source>
        <dbReference type="Pfam" id="PF00534"/>
    </source>
</evidence>
<dbReference type="AlphaFoldDB" id="A0A926JTX7"/>
<dbReference type="PANTHER" id="PTHR45947:SF13">
    <property type="entry name" value="TRANSFERASE"/>
    <property type="match status" value="1"/>
</dbReference>
<evidence type="ECO:0000313" key="2">
    <source>
        <dbReference type="EMBL" id="MBC9797458.1"/>
    </source>
</evidence>
<evidence type="ECO:0000313" key="3">
    <source>
        <dbReference type="Proteomes" id="UP000653730"/>
    </source>
</evidence>
<reference evidence="2 3" key="1">
    <citation type="submission" date="2020-09" db="EMBL/GenBank/DDBJ databases">
        <title>Sinomicrobium weinanense sp. nov., a halophilic bacteria isolated from saline-alkali soil.</title>
        <authorList>
            <person name="Wu P."/>
            <person name="Ren H."/>
            <person name="Mei Y."/>
            <person name="Liang Y."/>
            <person name="Chen Z."/>
        </authorList>
    </citation>
    <scope>NUCLEOTIDE SEQUENCE [LARGE SCALE GENOMIC DNA]</scope>
    <source>
        <strain evidence="2 3">FJxs</strain>
    </source>
</reference>
<dbReference type="InterPro" id="IPR001296">
    <property type="entry name" value="Glyco_trans_1"/>
</dbReference>
<protein>
    <submittedName>
        <fullName evidence="2">Glycosyltransferase</fullName>
    </submittedName>
</protein>
<dbReference type="InterPro" id="IPR050194">
    <property type="entry name" value="Glycosyltransferase_grp1"/>
</dbReference>
<accession>A0A926JTX7</accession>
<name>A0A926JTX7_9FLAO</name>
<dbReference type="GO" id="GO:0016757">
    <property type="term" value="F:glycosyltransferase activity"/>
    <property type="evidence" value="ECO:0007669"/>
    <property type="project" value="InterPro"/>
</dbReference>
<gene>
    <name evidence="2" type="ORF">IBL28_15895</name>
</gene>
<dbReference type="Pfam" id="PF00534">
    <property type="entry name" value="Glycos_transf_1"/>
    <property type="match status" value="1"/>
</dbReference>
<dbReference type="PANTHER" id="PTHR45947">
    <property type="entry name" value="SULFOQUINOVOSYL TRANSFERASE SQD2"/>
    <property type="match status" value="1"/>
</dbReference>
<sequence length="389" mass="45589">MKVLVINDYYSGGGAENVFRTTSELLLEDQHVEVEVFYGSNERTSPKSVFAYFFNRKIKKDLCHLLNNFMPDVIHIHNYYHLLSPSVFIGIRRYRKKHPELKVVFTAHDYHLLNPSSGLLRYKGKKAFRIPENFTLFQLFRSRLDYRGPLHSFIKKLHWIFAMHIVKVRREINLVICPSLFMNNLFEKRTRLKTVVLRNPLAFYQEGDFDNKVGTSEELRYTYVGRLSEEKGLHAFLHAFKQLTTKNKKVFLDVLGEGEEKEDLIVLCKALKIDEYVEFYGYLKGDEVKRILERNNILVLPSLCYENAPLSIIEGAAMGNIVMASNLGGMIELAKMTDQYYLINDWEKELVDVSEKVRNCQFVPNKVRDINLFDKENYKGNLIRLYRSI</sequence>
<proteinExistence type="predicted"/>
<dbReference type="Proteomes" id="UP000653730">
    <property type="component" value="Unassembled WGS sequence"/>
</dbReference>
<keyword evidence="3" id="KW-1185">Reference proteome</keyword>
<dbReference type="EMBL" id="JACVDC010000059">
    <property type="protein sequence ID" value="MBC9797458.1"/>
    <property type="molecule type" value="Genomic_DNA"/>
</dbReference>
<organism evidence="2 3">
    <name type="scientific">Sinomicrobium weinanense</name>
    <dbReference type="NCBI Taxonomy" id="2842200"/>
    <lineage>
        <taxon>Bacteria</taxon>
        <taxon>Pseudomonadati</taxon>
        <taxon>Bacteroidota</taxon>
        <taxon>Flavobacteriia</taxon>
        <taxon>Flavobacteriales</taxon>
        <taxon>Flavobacteriaceae</taxon>
        <taxon>Sinomicrobium</taxon>
    </lineage>
</organism>
<feature type="domain" description="Glycosyl transferase family 1" evidence="1">
    <location>
        <begin position="216"/>
        <end position="351"/>
    </location>
</feature>
<comment type="caution">
    <text evidence="2">The sequence shown here is derived from an EMBL/GenBank/DDBJ whole genome shotgun (WGS) entry which is preliminary data.</text>
</comment>
<dbReference type="SUPFAM" id="SSF53756">
    <property type="entry name" value="UDP-Glycosyltransferase/glycogen phosphorylase"/>
    <property type="match status" value="1"/>
</dbReference>
<dbReference type="RefSeq" id="WP_187966590.1">
    <property type="nucleotide sequence ID" value="NZ_JACVDC010000059.1"/>
</dbReference>
<dbReference type="Gene3D" id="3.40.50.2000">
    <property type="entry name" value="Glycogen Phosphorylase B"/>
    <property type="match status" value="2"/>
</dbReference>